<dbReference type="RefSeq" id="WP_256400343.1">
    <property type="nucleotide sequence ID" value="NZ_JANHJR010000002.1"/>
</dbReference>
<dbReference type="GO" id="GO:0004527">
    <property type="term" value="F:exonuclease activity"/>
    <property type="evidence" value="ECO:0007669"/>
    <property type="project" value="UniProtKB-KW"/>
</dbReference>
<organism evidence="1 2">
    <name type="scientific">Haloarchaeobius litoreus</name>
    <dbReference type="NCBI Taxonomy" id="755306"/>
    <lineage>
        <taxon>Archaea</taxon>
        <taxon>Methanobacteriati</taxon>
        <taxon>Methanobacteriota</taxon>
        <taxon>Stenosarchaea group</taxon>
        <taxon>Halobacteria</taxon>
        <taxon>Halobacteriales</taxon>
        <taxon>Halorubellaceae</taxon>
        <taxon>Haloarchaeobius</taxon>
    </lineage>
</organism>
<protein>
    <submittedName>
        <fullName evidence="1">Exonuclease RecJ</fullName>
    </submittedName>
</protein>
<gene>
    <name evidence="1" type="ORF">ACFSBL_05370</name>
</gene>
<keyword evidence="2" id="KW-1185">Reference proteome</keyword>
<evidence type="ECO:0000313" key="2">
    <source>
        <dbReference type="Proteomes" id="UP001597034"/>
    </source>
</evidence>
<sequence length="388" mass="39300">MSHTGRITDGGTQSASDVAADLASAPFVHLVPRADGDSLAAAGLVARALADDGIPFQVSVGRTVAERTERAGAVDDRDGRTLVVGDSDADAVHLDPADEPASVAAWRLANDLGGAPDAVLALAGAVAAGAAPGTGATERLLDAAETTGRVVRRPGAVLPTEEPADVAHSTWLHGPFSAGVDAQSTLTDVAAELGPDADESARRRFASLAAVETVTDADVTDRAGTAVERGLRPYATPDSPTASVGGFADVLSCTAASAPGTGIALALGHDVADAAVRAWRDTATRAHEALATATTGRYDGLFVARVDDDAPAPVVARLLRDFRSPEPVALALADDDAAAAAVDDRGIAGAMARTVTQTGGSYDGTATTGYATYECETKEFIHAFREAL</sequence>
<reference evidence="1 2" key="1">
    <citation type="journal article" date="2019" name="Int. J. Syst. Evol. Microbiol.">
        <title>The Global Catalogue of Microorganisms (GCM) 10K type strain sequencing project: providing services to taxonomists for standard genome sequencing and annotation.</title>
        <authorList>
            <consortium name="The Broad Institute Genomics Platform"/>
            <consortium name="The Broad Institute Genome Sequencing Center for Infectious Disease"/>
            <person name="Wu L."/>
            <person name="Ma J."/>
        </authorList>
    </citation>
    <scope>NUCLEOTIDE SEQUENCE [LARGE SCALE GENOMIC DNA]</scope>
    <source>
        <strain evidence="1 2">CGMCC 1.10390</strain>
    </source>
</reference>
<dbReference type="AlphaFoldDB" id="A0ABD6DI03"/>
<accession>A0ABD6DI03</accession>
<dbReference type="Proteomes" id="UP001597034">
    <property type="component" value="Unassembled WGS sequence"/>
</dbReference>
<dbReference type="EMBL" id="JBHUDO010000001">
    <property type="protein sequence ID" value="MFD1645108.1"/>
    <property type="molecule type" value="Genomic_DNA"/>
</dbReference>
<proteinExistence type="predicted"/>
<keyword evidence="1" id="KW-0269">Exonuclease</keyword>
<name>A0ABD6DI03_9EURY</name>
<evidence type="ECO:0000313" key="1">
    <source>
        <dbReference type="EMBL" id="MFD1645108.1"/>
    </source>
</evidence>
<keyword evidence="1" id="KW-0540">Nuclease</keyword>
<keyword evidence="1" id="KW-0378">Hydrolase</keyword>
<comment type="caution">
    <text evidence="1">The sequence shown here is derived from an EMBL/GenBank/DDBJ whole genome shotgun (WGS) entry which is preliminary data.</text>
</comment>